<feature type="compositionally biased region" description="Low complexity" evidence="1">
    <location>
        <begin position="167"/>
        <end position="179"/>
    </location>
</feature>
<accession>A0A7T1AKP9</accession>
<evidence type="ECO:0000313" key="2">
    <source>
        <dbReference type="EMBL" id="QPM67689.1"/>
    </source>
</evidence>
<proteinExistence type="predicted"/>
<dbReference type="SUPFAM" id="SSF55486">
    <property type="entry name" value="Metalloproteases ('zincins'), catalytic domain"/>
    <property type="match status" value="1"/>
</dbReference>
<dbReference type="AlphaFoldDB" id="A0A7T1AKP9"/>
<dbReference type="Gene3D" id="3.40.390.10">
    <property type="entry name" value="Collagenase (Catalytic Domain)"/>
    <property type="match status" value="1"/>
</dbReference>
<evidence type="ECO:0000313" key="3">
    <source>
        <dbReference type="Proteomes" id="UP000594463"/>
    </source>
</evidence>
<name>A0A7T1AKP9_ATRLM</name>
<gene>
    <name evidence="2" type="ORF">RT761_00901</name>
</gene>
<feature type="region of interest" description="Disordered" evidence="1">
    <location>
        <begin position="140"/>
        <end position="179"/>
    </location>
</feature>
<dbReference type="Proteomes" id="UP000594463">
    <property type="component" value="Chromosome"/>
</dbReference>
<dbReference type="RefSeq" id="WP_218112878.1">
    <property type="nucleotide sequence ID" value="NZ_CP065383.1"/>
</dbReference>
<dbReference type="PROSITE" id="PS51257">
    <property type="entry name" value="PROKAR_LIPOPROTEIN"/>
    <property type="match status" value="1"/>
</dbReference>
<reference evidence="2 3" key="1">
    <citation type="journal article" date="2021" name="Nat. Commun.">
        <title>Isolation of a member of the candidate phylum Atribacteria reveals a unique cell membrane structure.</title>
        <authorList>
            <person name="Taiki K."/>
            <person name="Nobu M.K."/>
            <person name="Kusada H."/>
            <person name="Meng X.-Y."/>
            <person name="Hosoki N."/>
            <person name="Uematsu K."/>
            <person name="Yoshioka H."/>
            <person name="Kamagata Y."/>
            <person name="Tamaki H."/>
        </authorList>
    </citation>
    <scope>NUCLEOTIDE SEQUENCE [LARGE SCALE GENOMIC DNA]</scope>
    <source>
        <strain evidence="2 3">RT761</strain>
    </source>
</reference>
<dbReference type="InterPro" id="IPR024079">
    <property type="entry name" value="MetalloPept_cat_dom_sf"/>
</dbReference>
<sequence length="473" mass="51288">MKRNKVFFIAILGLLLITFISGCTNVPMTPSVEKELNDASGVSVIEIAGTSLSASPSVIVPGGNITVNFTGAPGYYRDWIGLFKVGSNNYSRISYQYLRGQKNGSLIFKAPNTIGQYEFRLFRNGSYTKLATSNQVVVQNGALNPTPTPTPLAGSSPTPTPTPTPPSTNNNSPLSASPSVIVPGGNITVNFTGAPGYYRDWIGLFKVGSNNYSRISYQYLRGQKNGSLIFKAPNTIGQYEFRLFRNGSYTKLATSNQVVVQNGALNPTPTPTPLAGSSPTPSSPINYQLISQYSYGKNNVVRWRDGIIKVKDSTNYPGINVQDVLNQWNSIIGGTTTFQLSTDSTSPITIFYDAASITSQGNGVWGYATVWWSNYQLIKAEVRILPEGNWYGYPIKPKYELYLHELGHVVGFAGHTNDGSVMDAIANGSTTISSTTRSVINGLYNLPIGYALAKSPYNNVPKDGMMVIPLVNR</sequence>
<dbReference type="EMBL" id="CP065383">
    <property type="protein sequence ID" value="QPM67689.1"/>
    <property type="molecule type" value="Genomic_DNA"/>
</dbReference>
<dbReference type="GO" id="GO:0008237">
    <property type="term" value="F:metallopeptidase activity"/>
    <property type="evidence" value="ECO:0007669"/>
    <property type="project" value="InterPro"/>
</dbReference>
<protein>
    <submittedName>
        <fullName evidence="2">Uncharacterized protein</fullName>
    </submittedName>
</protein>
<dbReference type="KEGG" id="alam:RT761_00901"/>
<evidence type="ECO:0000256" key="1">
    <source>
        <dbReference type="SAM" id="MobiDB-lite"/>
    </source>
</evidence>
<organism evidence="2 3">
    <name type="scientific">Atribacter laminatus</name>
    <dbReference type="NCBI Taxonomy" id="2847778"/>
    <lineage>
        <taxon>Bacteria</taxon>
        <taxon>Pseudomonadati</taxon>
        <taxon>Atribacterota</taxon>
        <taxon>Atribacteria</taxon>
        <taxon>Atribacterales</taxon>
        <taxon>Atribacteraceae</taxon>
        <taxon>Atribacter</taxon>
    </lineage>
</organism>
<keyword evidence="3" id="KW-1185">Reference proteome</keyword>